<organism evidence="2 3">
    <name type="scientific">Enterococcus silesiacus</name>
    <dbReference type="NCBI Taxonomy" id="332949"/>
    <lineage>
        <taxon>Bacteria</taxon>
        <taxon>Bacillati</taxon>
        <taxon>Bacillota</taxon>
        <taxon>Bacilli</taxon>
        <taxon>Lactobacillales</taxon>
        <taxon>Enterococcaceae</taxon>
        <taxon>Enterococcus</taxon>
    </lineage>
</organism>
<keyword evidence="1" id="KW-0472">Membrane</keyword>
<accession>A0ABM5W7W6</accession>
<dbReference type="Proteomes" id="UP000065511">
    <property type="component" value="Chromosome"/>
</dbReference>
<evidence type="ECO:0000313" key="3">
    <source>
        <dbReference type="Proteomes" id="UP000065511"/>
    </source>
</evidence>
<reference evidence="2 3" key="1">
    <citation type="submission" date="2015-12" db="EMBL/GenBank/DDBJ databases">
        <authorList>
            <person name="Lauer A."/>
            <person name="Humrighouse B."/>
            <person name="Loparev V."/>
            <person name="Shewmaker P.L."/>
            <person name="Whitney A.M."/>
            <person name="McLaughlin R.W."/>
        </authorList>
    </citation>
    <scope>NUCLEOTIDE SEQUENCE [LARGE SCALE GENOMIC DNA]</scope>
    <source>
        <strain evidence="2 3">LMG 23085</strain>
    </source>
</reference>
<proteinExistence type="predicted"/>
<protein>
    <submittedName>
        <fullName evidence="2">Uncharacterized protein</fullName>
    </submittedName>
</protein>
<evidence type="ECO:0000313" key="2">
    <source>
        <dbReference type="EMBL" id="ALS01308.1"/>
    </source>
</evidence>
<keyword evidence="1" id="KW-0812">Transmembrane</keyword>
<keyword evidence="1" id="KW-1133">Transmembrane helix</keyword>
<sequence>MNRILPVIVIACIAVVIVLVGFWIYDLVTTTPEPTRQPEPRETPLNELYTTEELMQARAILTEIEIEYEANEAHRRLIEEALRQQQNYYR</sequence>
<evidence type="ECO:0000256" key="1">
    <source>
        <dbReference type="SAM" id="Phobius"/>
    </source>
</evidence>
<feature type="transmembrane region" description="Helical" evidence="1">
    <location>
        <begin position="7"/>
        <end position="25"/>
    </location>
</feature>
<keyword evidence="3" id="KW-1185">Reference proteome</keyword>
<name>A0ABM5W7W6_9ENTE</name>
<dbReference type="RefSeq" id="WP_071878353.1">
    <property type="nucleotide sequence ID" value="NZ_JXLC01000018.1"/>
</dbReference>
<gene>
    <name evidence="2" type="ORF">ATZ33_07985</name>
</gene>
<dbReference type="EMBL" id="CP013614">
    <property type="protein sequence ID" value="ALS01308.1"/>
    <property type="molecule type" value="Genomic_DNA"/>
</dbReference>